<evidence type="ECO:0000313" key="7">
    <source>
        <dbReference type="EMBL" id="KAF2823073.1"/>
    </source>
</evidence>
<dbReference type="GO" id="GO:0005884">
    <property type="term" value="C:actin filament"/>
    <property type="evidence" value="ECO:0007669"/>
    <property type="project" value="TreeGrafter"/>
</dbReference>
<evidence type="ECO:0000259" key="6">
    <source>
        <dbReference type="PROSITE" id="PS51263"/>
    </source>
</evidence>
<evidence type="ECO:0000313" key="8">
    <source>
        <dbReference type="Proteomes" id="UP000799424"/>
    </source>
</evidence>
<dbReference type="PROSITE" id="PS51263">
    <property type="entry name" value="ADF_H"/>
    <property type="match status" value="1"/>
</dbReference>
<dbReference type="PANTHER" id="PTHR10829">
    <property type="entry name" value="CORTACTIN AND DREBRIN"/>
    <property type="match status" value="1"/>
</dbReference>
<accession>A0A6A6ZQM1</accession>
<dbReference type="InterPro" id="IPR002108">
    <property type="entry name" value="ADF-H"/>
</dbReference>
<dbReference type="PANTHER" id="PTHR10829:SF56">
    <property type="entry name" value="ADF-H DOMAIN-CONTAINING PROTEIN"/>
    <property type="match status" value="1"/>
</dbReference>
<comment type="similarity">
    <text evidence="5">Belongs to the actin-binding proteins ADF family. Coactosin subfamily.</text>
</comment>
<dbReference type="SMART" id="SM00102">
    <property type="entry name" value="ADF"/>
    <property type="match status" value="1"/>
</dbReference>
<sequence>MPGAADILSDPEINQAYEDVRDDKSQTTWLVLKYASATSDNLALSSTGSGDIAEMTETLGEDEAAYAYVRVKLGNDEYSERVKFVFVVWQGPQTKVMRKAKMSFQSGQVKQVLRSYAVEVQTGDKRDLEGEAVTLKLRRAMGANYDRQGTSY</sequence>
<dbReference type="GO" id="GO:0030427">
    <property type="term" value="C:site of polarized growth"/>
    <property type="evidence" value="ECO:0007669"/>
    <property type="project" value="TreeGrafter"/>
</dbReference>
<dbReference type="GO" id="GO:0030833">
    <property type="term" value="P:regulation of actin filament polymerization"/>
    <property type="evidence" value="ECO:0007669"/>
    <property type="project" value="TreeGrafter"/>
</dbReference>
<comment type="subcellular location">
    <subcellularLocation>
        <location evidence="1">Cytoplasm</location>
        <location evidence="1">Cytoskeleton</location>
    </subcellularLocation>
</comment>
<reference evidence="7" key="1">
    <citation type="journal article" date="2020" name="Stud. Mycol.">
        <title>101 Dothideomycetes genomes: a test case for predicting lifestyles and emergence of pathogens.</title>
        <authorList>
            <person name="Haridas S."/>
            <person name="Albert R."/>
            <person name="Binder M."/>
            <person name="Bloem J."/>
            <person name="Labutti K."/>
            <person name="Salamov A."/>
            <person name="Andreopoulos B."/>
            <person name="Baker S."/>
            <person name="Barry K."/>
            <person name="Bills G."/>
            <person name="Bluhm B."/>
            <person name="Cannon C."/>
            <person name="Castanera R."/>
            <person name="Culley D."/>
            <person name="Daum C."/>
            <person name="Ezra D."/>
            <person name="Gonzalez J."/>
            <person name="Henrissat B."/>
            <person name="Kuo A."/>
            <person name="Liang C."/>
            <person name="Lipzen A."/>
            <person name="Lutzoni F."/>
            <person name="Magnuson J."/>
            <person name="Mondo S."/>
            <person name="Nolan M."/>
            <person name="Ohm R."/>
            <person name="Pangilinan J."/>
            <person name="Park H.-J."/>
            <person name="Ramirez L."/>
            <person name="Alfaro M."/>
            <person name="Sun H."/>
            <person name="Tritt A."/>
            <person name="Yoshinaga Y."/>
            <person name="Zwiers L.-H."/>
            <person name="Turgeon B."/>
            <person name="Goodwin S."/>
            <person name="Spatafora J."/>
            <person name="Crous P."/>
            <person name="Grigoriev I."/>
        </authorList>
    </citation>
    <scope>NUCLEOTIDE SEQUENCE</scope>
    <source>
        <strain evidence="7">CBS 113818</strain>
    </source>
</reference>
<dbReference type="FunFam" id="3.40.20.10:FF:000018">
    <property type="entry name" value="Coactosin-like 1"/>
    <property type="match status" value="1"/>
</dbReference>
<keyword evidence="3" id="KW-0009">Actin-binding</keyword>
<dbReference type="InterPro" id="IPR029006">
    <property type="entry name" value="ADF-H/Gelsolin-like_dom_sf"/>
</dbReference>
<keyword evidence="8" id="KW-1185">Reference proteome</keyword>
<dbReference type="CDD" id="cd11282">
    <property type="entry name" value="ADF_coactosin_like"/>
    <property type="match status" value="1"/>
</dbReference>
<dbReference type="EMBL" id="MU006233">
    <property type="protein sequence ID" value="KAF2823073.1"/>
    <property type="molecule type" value="Genomic_DNA"/>
</dbReference>
<proteinExistence type="inferred from homology"/>
<dbReference type="Gene3D" id="3.40.20.10">
    <property type="entry name" value="Severin"/>
    <property type="match status" value="1"/>
</dbReference>
<feature type="domain" description="ADF-H" evidence="6">
    <location>
        <begin position="5"/>
        <end position="138"/>
    </location>
</feature>
<organism evidence="7 8">
    <name type="scientific">Ophiobolus disseminans</name>
    <dbReference type="NCBI Taxonomy" id="1469910"/>
    <lineage>
        <taxon>Eukaryota</taxon>
        <taxon>Fungi</taxon>
        <taxon>Dikarya</taxon>
        <taxon>Ascomycota</taxon>
        <taxon>Pezizomycotina</taxon>
        <taxon>Dothideomycetes</taxon>
        <taxon>Pleosporomycetidae</taxon>
        <taxon>Pleosporales</taxon>
        <taxon>Pleosporineae</taxon>
        <taxon>Phaeosphaeriaceae</taxon>
        <taxon>Ophiobolus</taxon>
    </lineage>
</organism>
<dbReference type="Proteomes" id="UP000799424">
    <property type="component" value="Unassembled WGS sequence"/>
</dbReference>
<dbReference type="AlphaFoldDB" id="A0A6A6ZQM1"/>
<dbReference type="GO" id="GO:0030864">
    <property type="term" value="C:cortical actin cytoskeleton"/>
    <property type="evidence" value="ECO:0007669"/>
    <property type="project" value="TreeGrafter"/>
</dbReference>
<evidence type="ECO:0000256" key="4">
    <source>
        <dbReference type="ARBA" id="ARBA00023212"/>
    </source>
</evidence>
<dbReference type="OrthoDB" id="20822at2759"/>
<dbReference type="GO" id="GO:0051015">
    <property type="term" value="F:actin filament binding"/>
    <property type="evidence" value="ECO:0007669"/>
    <property type="project" value="TreeGrafter"/>
</dbReference>
<name>A0A6A6ZQM1_9PLEO</name>
<evidence type="ECO:0000256" key="1">
    <source>
        <dbReference type="ARBA" id="ARBA00004245"/>
    </source>
</evidence>
<evidence type="ECO:0000256" key="5">
    <source>
        <dbReference type="ARBA" id="ARBA00038052"/>
    </source>
</evidence>
<gene>
    <name evidence="7" type="ORF">CC86DRAFT_372792</name>
</gene>
<dbReference type="Pfam" id="PF00241">
    <property type="entry name" value="Cofilin_ADF"/>
    <property type="match status" value="1"/>
</dbReference>
<evidence type="ECO:0000256" key="2">
    <source>
        <dbReference type="ARBA" id="ARBA00022490"/>
    </source>
</evidence>
<keyword evidence="2" id="KW-0963">Cytoplasm</keyword>
<keyword evidence="4" id="KW-0206">Cytoskeleton</keyword>
<protein>
    <submittedName>
        <fullName evidence="7">Actin depolymerizing protein</fullName>
    </submittedName>
</protein>
<dbReference type="SUPFAM" id="SSF55753">
    <property type="entry name" value="Actin depolymerizing proteins"/>
    <property type="match status" value="1"/>
</dbReference>
<evidence type="ECO:0000256" key="3">
    <source>
        <dbReference type="ARBA" id="ARBA00023203"/>
    </source>
</evidence>